<comment type="caution">
    <text evidence="1">The sequence shown here is derived from an EMBL/GenBank/DDBJ whole genome shotgun (WGS) entry which is preliminary data.</text>
</comment>
<accession>A0A3E1RBT2</accession>
<keyword evidence="2" id="KW-1185">Reference proteome</keyword>
<dbReference type="AlphaFoldDB" id="A0A3E1RBT2"/>
<dbReference type="RefSeq" id="WP_117177367.1">
    <property type="nucleotide sequence ID" value="NZ_QFZK01000006.1"/>
</dbReference>
<evidence type="ECO:0000313" key="2">
    <source>
        <dbReference type="Proteomes" id="UP000260665"/>
    </source>
</evidence>
<organism evidence="1 2">
    <name type="scientific">Rhodoferax lacus</name>
    <dbReference type="NCBI Taxonomy" id="2184758"/>
    <lineage>
        <taxon>Bacteria</taxon>
        <taxon>Pseudomonadati</taxon>
        <taxon>Pseudomonadota</taxon>
        <taxon>Betaproteobacteria</taxon>
        <taxon>Burkholderiales</taxon>
        <taxon>Comamonadaceae</taxon>
        <taxon>Rhodoferax</taxon>
    </lineage>
</organism>
<protein>
    <submittedName>
        <fullName evidence="1">Uncharacterized protein</fullName>
    </submittedName>
</protein>
<dbReference type="EMBL" id="QFZK01000006">
    <property type="protein sequence ID" value="RFO96681.1"/>
    <property type="molecule type" value="Genomic_DNA"/>
</dbReference>
<name>A0A3E1RBT2_9BURK</name>
<dbReference type="Proteomes" id="UP000260665">
    <property type="component" value="Unassembled WGS sequence"/>
</dbReference>
<sequence>MIKTTLIVLTWLQGAPVVQTQTLESDHACRAVAEATVQMIQRQAKTNMSAPHNALTLSRDERTDEWTLNTGAIGREVARLRCVEAEVVSVR</sequence>
<evidence type="ECO:0000313" key="1">
    <source>
        <dbReference type="EMBL" id="RFO96681.1"/>
    </source>
</evidence>
<reference evidence="1 2" key="1">
    <citation type="submission" date="2018-05" db="EMBL/GenBank/DDBJ databases">
        <title>Rhodoferax soyangensis sp.nov., isolated from an oligotrophic freshwater lake.</title>
        <authorList>
            <person name="Park M."/>
        </authorList>
    </citation>
    <scope>NUCLEOTIDE SEQUENCE [LARGE SCALE GENOMIC DNA]</scope>
    <source>
        <strain evidence="1 2">IMCC26218</strain>
    </source>
</reference>
<gene>
    <name evidence="1" type="ORF">DIC66_11720</name>
</gene>
<proteinExistence type="predicted"/>